<sequence length="751" mass="87179">MELRKRNPNISYNNFLNGSQETLNNKSESDNISSITQKNDTLKLNLKKNNKKKKVNSDSEYEDFSSSNDNESEELISSDESRNSATKGKQKKNKKKNKTNFIDSDYDSDDSKEDVIANSAYDPIIQQNVTIVTPLRIIKKMKFNNIINEIVDLIGDSDEELETVTIISSDDSDYEPLKQNGQTKQNDIIDLCLDEDDNDENLKSYNSTSSKNQNQTSSNTGKISDEESDDSDEEISIVKSFKKRNRSSNKMIFKVEETSDEETNKNTKRQKISNYDNEEYNDNDNSDNVKEDDDDNFVIDDEIGINDDDYNEIIENDKIINISDSSKENNTGHYLRSRSKNSNSSQNEELNKKNKNEIEINTKDLKDKDLKNNIDYISEPNSNNTNFLIELESMTIDDQPSGSIRISSDDDSSDDDIVEIVSNRNVDDQIEISDDDNYIIKKQKKFIDSLPQSSMKKSIEQRLSRKKKKDQNRLLDLKRIKERKRKPIDSINPYEDVIGNNGEDDINNDIISTTRYLDKDDDDFIVSDSGDEQVYFLTTEWDVKQRKKLYKSFKRLFRFCINIIIGGNYIKENINNLKKSFQVINKRINYVCKKITPVPPWVKDFQNHVDSYPYLTVTSHFPLSKCDSCDKDTTSSFSVSFSGRKYNKLSLRETNDNALKDKEVNFVIDRVCLERVQIYHELYHFKYNTLKSIEKKMKEEGLNIKKLKASTDENKIENTFEQLKPYCKELYVKLSDKLKFGENYIPNTLDI</sequence>
<feature type="compositionally biased region" description="Polar residues" evidence="1">
    <location>
        <begin position="8"/>
        <end position="39"/>
    </location>
</feature>
<gene>
    <name evidence="3" type="ORF">LY90DRAFT_675413</name>
</gene>
<feature type="compositionally biased region" description="Acidic residues" evidence="1">
    <location>
        <begin position="276"/>
        <end position="295"/>
    </location>
</feature>
<comment type="caution">
    <text evidence="3">The sequence shown here is derived from an EMBL/GenBank/DDBJ whole genome shotgun (WGS) entry which is preliminary data.</text>
</comment>
<feature type="compositionally biased region" description="Basic and acidic residues" evidence="1">
    <location>
        <begin position="255"/>
        <end position="265"/>
    </location>
</feature>
<organism evidence="3 4">
    <name type="scientific">Neocallimastix californiae</name>
    <dbReference type="NCBI Taxonomy" id="1754190"/>
    <lineage>
        <taxon>Eukaryota</taxon>
        <taxon>Fungi</taxon>
        <taxon>Fungi incertae sedis</taxon>
        <taxon>Chytridiomycota</taxon>
        <taxon>Chytridiomycota incertae sedis</taxon>
        <taxon>Neocallimastigomycetes</taxon>
        <taxon>Neocallimastigales</taxon>
        <taxon>Neocallimastigaceae</taxon>
        <taxon>Neocallimastix</taxon>
    </lineage>
</organism>
<dbReference type="OrthoDB" id="2162764at2759"/>
<feature type="region of interest" description="Disordered" evidence="1">
    <location>
        <begin position="324"/>
        <end position="356"/>
    </location>
</feature>
<feature type="region of interest" description="Disordered" evidence="1">
    <location>
        <begin position="199"/>
        <end position="234"/>
    </location>
</feature>
<dbReference type="EMBL" id="MCOG01000229">
    <property type="protein sequence ID" value="ORY23869.1"/>
    <property type="molecule type" value="Genomic_DNA"/>
</dbReference>
<evidence type="ECO:0000313" key="3">
    <source>
        <dbReference type="EMBL" id="ORY23869.1"/>
    </source>
</evidence>
<reference evidence="3 4" key="1">
    <citation type="submission" date="2016-08" db="EMBL/GenBank/DDBJ databases">
        <title>A Parts List for Fungal Cellulosomes Revealed by Comparative Genomics.</title>
        <authorList>
            <consortium name="DOE Joint Genome Institute"/>
            <person name="Haitjema C.H."/>
            <person name="Gilmore S.P."/>
            <person name="Henske J.K."/>
            <person name="Solomon K.V."/>
            <person name="De Groot R."/>
            <person name="Kuo A."/>
            <person name="Mondo S.J."/>
            <person name="Salamov A.A."/>
            <person name="Labutti K."/>
            <person name="Zhao Z."/>
            <person name="Chiniquy J."/>
            <person name="Barry K."/>
            <person name="Brewer H.M."/>
            <person name="Purvine S.O."/>
            <person name="Wright A.T."/>
            <person name="Boxma B."/>
            <person name="Van Alen T."/>
            <person name="Hackstein J.H."/>
            <person name="Baker S.E."/>
            <person name="Grigoriev I.V."/>
            <person name="O'Malley M.A."/>
        </authorList>
    </citation>
    <scope>NUCLEOTIDE SEQUENCE [LARGE SCALE GENOMIC DNA]</scope>
    <source>
        <strain evidence="3 4">G1</strain>
    </source>
</reference>
<evidence type="ECO:0000259" key="2">
    <source>
        <dbReference type="Pfam" id="PF13926"/>
    </source>
</evidence>
<feature type="region of interest" description="Disordered" evidence="1">
    <location>
        <begin position="255"/>
        <end position="295"/>
    </location>
</feature>
<keyword evidence="4" id="KW-1185">Reference proteome</keyword>
<evidence type="ECO:0000256" key="1">
    <source>
        <dbReference type="SAM" id="MobiDB-lite"/>
    </source>
</evidence>
<feature type="compositionally biased region" description="Basic residues" evidence="1">
    <location>
        <begin position="45"/>
        <end position="54"/>
    </location>
</feature>
<protein>
    <recommendedName>
        <fullName evidence="2">DUF4211 domain-containing protein</fullName>
    </recommendedName>
</protein>
<evidence type="ECO:0000313" key="4">
    <source>
        <dbReference type="Proteomes" id="UP000193920"/>
    </source>
</evidence>
<feature type="region of interest" description="Disordered" evidence="1">
    <location>
        <begin position="1"/>
        <end position="110"/>
    </location>
</feature>
<name>A0A1Y2AMT3_9FUNG</name>
<feature type="domain" description="DUF4211" evidence="2">
    <location>
        <begin position="523"/>
        <end position="650"/>
    </location>
</feature>
<dbReference type="Pfam" id="PF13926">
    <property type="entry name" value="DUF4211"/>
    <property type="match status" value="1"/>
</dbReference>
<dbReference type="Proteomes" id="UP000193920">
    <property type="component" value="Unassembled WGS sequence"/>
</dbReference>
<feature type="compositionally biased region" description="Basic residues" evidence="1">
    <location>
        <begin position="88"/>
        <end position="98"/>
    </location>
</feature>
<proteinExistence type="predicted"/>
<dbReference type="AlphaFoldDB" id="A0A1Y2AMT3"/>
<dbReference type="InterPro" id="IPR025451">
    <property type="entry name" value="DUF4211"/>
</dbReference>
<accession>A0A1Y2AMT3</accession>
<feature type="compositionally biased region" description="Low complexity" evidence="1">
    <location>
        <begin position="203"/>
        <end position="220"/>
    </location>
</feature>
<dbReference type="STRING" id="1754190.A0A1Y2AMT3"/>